<feature type="domain" description="Disease resistance protein winged helix" evidence="7">
    <location>
        <begin position="3"/>
        <end position="73"/>
    </location>
</feature>
<dbReference type="PANTHER" id="PTHR15140:SF37">
    <property type="entry name" value="UBIQUITIN-LIKE DOMAIN-CONTAINING PROTEIN"/>
    <property type="match status" value="1"/>
</dbReference>
<dbReference type="Pfam" id="PF23598">
    <property type="entry name" value="LRR_14"/>
    <property type="match status" value="1"/>
</dbReference>
<evidence type="ECO:0000259" key="7">
    <source>
        <dbReference type="Pfam" id="PF23559"/>
    </source>
</evidence>
<protein>
    <submittedName>
        <fullName evidence="9">Late blight resistance proteinR1B-23</fullName>
    </submittedName>
</protein>
<proteinExistence type="inferred from homology"/>
<evidence type="ECO:0000256" key="6">
    <source>
        <dbReference type="ARBA" id="ARBA00022840"/>
    </source>
</evidence>
<keyword evidence="3" id="KW-0677">Repeat</keyword>
<organism evidence="9 10">
    <name type="scientific">Sesamum angolense</name>
    <dbReference type="NCBI Taxonomy" id="2727404"/>
    <lineage>
        <taxon>Eukaryota</taxon>
        <taxon>Viridiplantae</taxon>
        <taxon>Streptophyta</taxon>
        <taxon>Embryophyta</taxon>
        <taxon>Tracheophyta</taxon>
        <taxon>Spermatophyta</taxon>
        <taxon>Magnoliopsida</taxon>
        <taxon>eudicotyledons</taxon>
        <taxon>Gunneridae</taxon>
        <taxon>Pentapetalae</taxon>
        <taxon>asterids</taxon>
        <taxon>lamiids</taxon>
        <taxon>Lamiales</taxon>
        <taxon>Pedaliaceae</taxon>
        <taxon>Sesamum</taxon>
    </lineage>
</organism>
<dbReference type="GO" id="GO:0006952">
    <property type="term" value="P:defense response"/>
    <property type="evidence" value="ECO:0007669"/>
    <property type="project" value="UniProtKB-KW"/>
</dbReference>
<reference evidence="9" key="1">
    <citation type="submission" date="2020-06" db="EMBL/GenBank/DDBJ databases">
        <authorList>
            <person name="Li T."/>
            <person name="Hu X."/>
            <person name="Zhang T."/>
            <person name="Song X."/>
            <person name="Zhang H."/>
            <person name="Dai N."/>
            <person name="Sheng W."/>
            <person name="Hou X."/>
            <person name="Wei L."/>
        </authorList>
    </citation>
    <scope>NUCLEOTIDE SEQUENCE</scope>
    <source>
        <strain evidence="9">K16</strain>
        <tissue evidence="9">Leaf</tissue>
    </source>
</reference>
<keyword evidence="2" id="KW-0433">Leucine-rich repeat</keyword>
<dbReference type="Gene3D" id="3.80.10.10">
    <property type="entry name" value="Ribonuclease Inhibitor"/>
    <property type="match status" value="1"/>
</dbReference>
<dbReference type="Pfam" id="PF23559">
    <property type="entry name" value="WHD_DRP"/>
    <property type="match status" value="1"/>
</dbReference>
<dbReference type="GO" id="GO:0005524">
    <property type="term" value="F:ATP binding"/>
    <property type="evidence" value="ECO:0007669"/>
    <property type="project" value="UniProtKB-KW"/>
</dbReference>
<evidence type="ECO:0000256" key="3">
    <source>
        <dbReference type="ARBA" id="ARBA00022737"/>
    </source>
</evidence>
<keyword evidence="6" id="KW-0067">ATP-binding</keyword>
<dbReference type="FunFam" id="1.10.10.10:FF:000322">
    <property type="entry name" value="Probable disease resistance protein At1g63360"/>
    <property type="match status" value="1"/>
</dbReference>
<gene>
    <name evidence="9" type="ORF">Sango_0966100</name>
</gene>
<dbReference type="InterPro" id="IPR055414">
    <property type="entry name" value="LRR_R13L4/SHOC2-like"/>
</dbReference>
<keyword evidence="4" id="KW-0547">Nucleotide-binding</keyword>
<evidence type="ECO:0000256" key="4">
    <source>
        <dbReference type="ARBA" id="ARBA00022741"/>
    </source>
</evidence>
<dbReference type="AlphaFoldDB" id="A0AAE1X035"/>
<evidence type="ECO:0000256" key="1">
    <source>
        <dbReference type="ARBA" id="ARBA00008894"/>
    </source>
</evidence>
<feature type="domain" description="Disease resistance R13L4/SHOC-2-like LRR" evidence="8">
    <location>
        <begin position="126"/>
        <end position="342"/>
    </location>
</feature>
<keyword evidence="5" id="KW-0611">Plant defense</keyword>
<accession>A0AAE1X035</accession>
<comment type="caution">
    <text evidence="9">The sequence shown here is derived from an EMBL/GenBank/DDBJ whole genome shotgun (WGS) entry which is preliminary data.</text>
</comment>
<evidence type="ECO:0000256" key="5">
    <source>
        <dbReference type="ARBA" id="ARBA00022821"/>
    </source>
</evidence>
<dbReference type="InterPro" id="IPR058922">
    <property type="entry name" value="WHD_DRP"/>
</dbReference>
<name>A0AAE1X035_9LAMI</name>
<comment type="similarity">
    <text evidence="1">Belongs to the disease resistance NB-LRR family.</text>
</comment>
<evidence type="ECO:0000256" key="2">
    <source>
        <dbReference type="ARBA" id="ARBA00022614"/>
    </source>
</evidence>
<reference evidence="9" key="2">
    <citation type="journal article" date="2024" name="Plant">
        <title>Genomic evolution and insights into agronomic trait innovations of Sesamum species.</title>
        <authorList>
            <person name="Miao H."/>
            <person name="Wang L."/>
            <person name="Qu L."/>
            <person name="Liu H."/>
            <person name="Sun Y."/>
            <person name="Le M."/>
            <person name="Wang Q."/>
            <person name="Wei S."/>
            <person name="Zheng Y."/>
            <person name="Lin W."/>
            <person name="Duan Y."/>
            <person name="Cao H."/>
            <person name="Xiong S."/>
            <person name="Wang X."/>
            <person name="Wei L."/>
            <person name="Li C."/>
            <person name="Ma Q."/>
            <person name="Ju M."/>
            <person name="Zhao R."/>
            <person name="Li G."/>
            <person name="Mu C."/>
            <person name="Tian Q."/>
            <person name="Mei H."/>
            <person name="Zhang T."/>
            <person name="Gao T."/>
            <person name="Zhang H."/>
        </authorList>
    </citation>
    <scope>NUCLEOTIDE SEQUENCE</scope>
    <source>
        <strain evidence="9">K16</strain>
    </source>
</reference>
<dbReference type="Proteomes" id="UP001289374">
    <property type="component" value="Unassembled WGS sequence"/>
</dbReference>
<dbReference type="InterPro" id="IPR036388">
    <property type="entry name" value="WH-like_DNA-bd_sf"/>
</dbReference>
<dbReference type="SUPFAM" id="SSF52058">
    <property type="entry name" value="L domain-like"/>
    <property type="match status" value="1"/>
</dbReference>
<dbReference type="PANTHER" id="PTHR15140">
    <property type="entry name" value="TUBULIN-SPECIFIC CHAPERONE E"/>
    <property type="match status" value="1"/>
</dbReference>
<dbReference type="EMBL" id="JACGWL010000005">
    <property type="protein sequence ID" value="KAK4402254.1"/>
    <property type="molecule type" value="Genomic_DNA"/>
</dbReference>
<evidence type="ECO:0000313" key="10">
    <source>
        <dbReference type="Proteomes" id="UP001289374"/>
    </source>
</evidence>
<sequence>MGVFPEDYEIFVSQLIKLWVAEGFVKPLSHKSLEELAEDYLSNLIKRSLVEVRRRNGNGEIKSIVIHDMLRELSVQKAQEEKFLQLMNSDHHVFPQGRNNQRRVSIQFNNFNHPVFTVVHDSYLHSLLFFRCYSTSFKLVSVTLSFRLLKVLDALKITFDEFPIGIVELVHLRYIALCFGGEGRLPESICKLWNLQTLVVYRTDLRNLRSDILYLPLNIWKMPQLRHLLFERGFFPYPFLAEVIEKDVVVLENLQTLSDVKNFPCTKEVLELMPNLKKLGISYVHESGTEWSFYEFNNFVYLQKLDTLKCEFISKDDGVGKHLPLKLALPLNLRKLTLQGCTISWENMSVIGSLPNLEVLKLRNFEFEGSVWEPNEGEFTKLKYLLIHISSLEQWHADYTHFPQLQHLCLSFCSMLEAIPPEFGDIASLETIELYTCSSSVVDSAMLIQEDQQNLGNEGFRVRVTSYSDYFHSKFHTSLRKVLRAKSTRTHLLSSLAAQRFLEAKRRVY</sequence>
<dbReference type="Gene3D" id="1.10.10.10">
    <property type="entry name" value="Winged helix-like DNA-binding domain superfamily/Winged helix DNA-binding domain"/>
    <property type="match status" value="1"/>
</dbReference>
<evidence type="ECO:0000259" key="8">
    <source>
        <dbReference type="Pfam" id="PF23598"/>
    </source>
</evidence>
<keyword evidence="10" id="KW-1185">Reference proteome</keyword>
<evidence type="ECO:0000313" key="9">
    <source>
        <dbReference type="EMBL" id="KAK4402254.1"/>
    </source>
</evidence>
<dbReference type="InterPro" id="IPR032675">
    <property type="entry name" value="LRR_dom_sf"/>
</dbReference>